<keyword evidence="10" id="KW-1185">Reference proteome</keyword>
<dbReference type="Proteomes" id="UP001186944">
    <property type="component" value="Unassembled WGS sequence"/>
</dbReference>
<accession>A0AA88XZ30</accession>
<name>A0AA88XZ30_PINIB</name>
<evidence type="ECO:0000256" key="4">
    <source>
        <dbReference type="ARBA" id="ARBA00023157"/>
    </source>
</evidence>
<dbReference type="AlphaFoldDB" id="A0AA88XZ30"/>
<dbReference type="Pfam" id="PF13927">
    <property type="entry name" value="Ig_3"/>
    <property type="match status" value="1"/>
</dbReference>
<evidence type="ECO:0000256" key="6">
    <source>
        <dbReference type="RuleBase" id="RU363034"/>
    </source>
</evidence>
<dbReference type="GO" id="GO:0006508">
    <property type="term" value="P:proteolysis"/>
    <property type="evidence" value="ECO:0007669"/>
    <property type="project" value="UniProtKB-KW"/>
</dbReference>
<protein>
    <submittedName>
        <fullName evidence="9">Uncharacterized protein</fullName>
    </submittedName>
</protein>
<dbReference type="SMART" id="SM00409">
    <property type="entry name" value="IG"/>
    <property type="match status" value="1"/>
</dbReference>
<organism evidence="9 10">
    <name type="scientific">Pinctada imbricata</name>
    <name type="common">Atlantic pearl-oyster</name>
    <name type="synonym">Pinctada martensii</name>
    <dbReference type="NCBI Taxonomy" id="66713"/>
    <lineage>
        <taxon>Eukaryota</taxon>
        <taxon>Metazoa</taxon>
        <taxon>Spiralia</taxon>
        <taxon>Lophotrochozoa</taxon>
        <taxon>Mollusca</taxon>
        <taxon>Bivalvia</taxon>
        <taxon>Autobranchia</taxon>
        <taxon>Pteriomorphia</taxon>
        <taxon>Pterioida</taxon>
        <taxon>Pterioidea</taxon>
        <taxon>Pteriidae</taxon>
        <taxon>Pinctada</taxon>
    </lineage>
</organism>
<dbReference type="PROSITE" id="PS00134">
    <property type="entry name" value="TRYPSIN_HIS"/>
    <property type="match status" value="1"/>
</dbReference>
<keyword evidence="6" id="KW-0720">Serine protease</keyword>
<dbReference type="InterPro" id="IPR043504">
    <property type="entry name" value="Peptidase_S1_PA_chymotrypsin"/>
</dbReference>
<dbReference type="EMBL" id="VSWD01000012">
    <property type="protein sequence ID" value="KAK3085999.1"/>
    <property type="molecule type" value="Genomic_DNA"/>
</dbReference>
<dbReference type="InterPro" id="IPR003599">
    <property type="entry name" value="Ig_sub"/>
</dbReference>
<dbReference type="SMART" id="SM00408">
    <property type="entry name" value="IGc2"/>
    <property type="match status" value="1"/>
</dbReference>
<dbReference type="InterPro" id="IPR036179">
    <property type="entry name" value="Ig-like_dom_sf"/>
</dbReference>
<keyword evidence="4" id="KW-1015">Disulfide bond</keyword>
<dbReference type="PROSITE" id="PS50835">
    <property type="entry name" value="IG_LIKE"/>
    <property type="match status" value="1"/>
</dbReference>
<dbReference type="InterPro" id="IPR018114">
    <property type="entry name" value="TRYPSIN_HIS"/>
</dbReference>
<evidence type="ECO:0000313" key="10">
    <source>
        <dbReference type="Proteomes" id="UP001186944"/>
    </source>
</evidence>
<keyword evidence="6" id="KW-0645">Protease</keyword>
<evidence type="ECO:0000256" key="3">
    <source>
        <dbReference type="ARBA" id="ARBA00022729"/>
    </source>
</evidence>
<dbReference type="CDD" id="cd00190">
    <property type="entry name" value="Tryp_SPc"/>
    <property type="match status" value="1"/>
</dbReference>
<evidence type="ECO:0000256" key="2">
    <source>
        <dbReference type="ARBA" id="ARBA00022525"/>
    </source>
</evidence>
<dbReference type="Gene3D" id="2.40.10.10">
    <property type="entry name" value="Trypsin-like serine proteases"/>
    <property type="match status" value="1"/>
</dbReference>
<dbReference type="InterPro" id="IPR013783">
    <property type="entry name" value="Ig-like_fold"/>
</dbReference>
<dbReference type="PROSITE" id="PS50240">
    <property type="entry name" value="TRYPSIN_DOM"/>
    <property type="match status" value="1"/>
</dbReference>
<proteinExistence type="predicted"/>
<dbReference type="FunFam" id="2.40.10.10:FF:000068">
    <property type="entry name" value="transmembrane protease serine 2"/>
    <property type="match status" value="1"/>
</dbReference>
<dbReference type="GO" id="GO:0004252">
    <property type="term" value="F:serine-type endopeptidase activity"/>
    <property type="evidence" value="ECO:0007669"/>
    <property type="project" value="InterPro"/>
</dbReference>
<feature type="domain" description="Peptidase S1" evidence="7">
    <location>
        <begin position="169"/>
        <end position="421"/>
    </location>
</feature>
<dbReference type="PROSITE" id="PS00135">
    <property type="entry name" value="TRYPSIN_SER"/>
    <property type="match status" value="1"/>
</dbReference>
<dbReference type="Gene3D" id="2.60.40.10">
    <property type="entry name" value="Immunoglobulins"/>
    <property type="match status" value="1"/>
</dbReference>
<dbReference type="SUPFAM" id="SSF48726">
    <property type="entry name" value="Immunoglobulin"/>
    <property type="match status" value="2"/>
</dbReference>
<dbReference type="GO" id="GO:0005576">
    <property type="term" value="C:extracellular region"/>
    <property type="evidence" value="ECO:0007669"/>
    <property type="project" value="UniProtKB-SubCell"/>
</dbReference>
<reference evidence="9" key="1">
    <citation type="submission" date="2019-08" db="EMBL/GenBank/DDBJ databases">
        <title>The improved chromosome-level genome for the pearl oyster Pinctada fucata martensii using PacBio sequencing and Hi-C.</title>
        <authorList>
            <person name="Zheng Z."/>
        </authorList>
    </citation>
    <scope>NUCLEOTIDE SEQUENCE</scope>
    <source>
        <strain evidence="9">ZZ-2019</strain>
        <tissue evidence="9">Adductor muscle</tissue>
    </source>
</reference>
<feature type="domain" description="Ig-like" evidence="8">
    <location>
        <begin position="52"/>
        <end position="141"/>
    </location>
</feature>
<comment type="caution">
    <text evidence="9">The sequence shown here is derived from an EMBL/GenBank/DDBJ whole genome shotgun (WGS) entry which is preliminary data.</text>
</comment>
<dbReference type="InterPro" id="IPR033116">
    <property type="entry name" value="TRYPSIN_SER"/>
</dbReference>
<gene>
    <name evidence="9" type="ORF">FSP39_011977</name>
</gene>
<comment type="subcellular location">
    <subcellularLocation>
        <location evidence="1">Secreted</location>
    </subcellularLocation>
</comment>
<keyword evidence="2" id="KW-0964">Secreted</keyword>
<dbReference type="InterPro" id="IPR007110">
    <property type="entry name" value="Ig-like_dom"/>
</dbReference>
<keyword evidence="3" id="KW-0732">Signal</keyword>
<sequence>MLQSNGHDVQIHNDGILHLRDFMQDMEGMYTCLASTSTEFVKHQFRLTLMEPCNIVVEVPPRNKSVEVGNSALFSCVVPSVDKVVWSMNGMKILPGDERVEILANGYYLKIETTREDDEGTYTCMAESQDGCYVERSAYLYVNPVVTENHVCGRIISEPRVPSILSSRISGGDVVSKASSPWHVIINENKLGKTFCGGTIISNKWIVTAAHCIVRFPEKFHELFHPSKVTLIIGTEQCSGDDGQIVDIESYVVHPRFAERAPYDHDIALIELRQDLNFTERVQPICLKQPDYVNTAFLHRKVGRKAGRVVGCGQLYENVDAIPTELHDVFVPTVTREKCMEADIGRGNFTDTMFCAGYDRALFGDACYGDSGGSLAMNDSPFDPWVLVGVVSWGVGCDRQGHYGYYTNVAHFYNWIQNVTNV</sequence>
<dbReference type="PANTHER" id="PTHR24252:SF10">
    <property type="entry name" value="SERINE PROTEASE 56"/>
    <property type="match status" value="1"/>
</dbReference>
<evidence type="ECO:0000313" key="9">
    <source>
        <dbReference type="EMBL" id="KAK3085999.1"/>
    </source>
</evidence>
<evidence type="ECO:0000256" key="1">
    <source>
        <dbReference type="ARBA" id="ARBA00004613"/>
    </source>
</evidence>
<evidence type="ECO:0000259" key="8">
    <source>
        <dbReference type="PROSITE" id="PS50835"/>
    </source>
</evidence>
<dbReference type="InterPro" id="IPR001314">
    <property type="entry name" value="Peptidase_S1A"/>
</dbReference>
<keyword evidence="6" id="KW-0378">Hydrolase</keyword>
<dbReference type="Pfam" id="PF00089">
    <property type="entry name" value="Trypsin"/>
    <property type="match status" value="1"/>
</dbReference>
<dbReference type="SMART" id="SM00020">
    <property type="entry name" value="Tryp_SPc"/>
    <property type="match status" value="1"/>
</dbReference>
<dbReference type="PRINTS" id="PR00722">
    <property type="entry name" value="CHYMOTRYPSIN"/>
</dbReference>
<evidence type="ECO:0000259" key="7">
    <source>
        <dbReference type="PROSITE" id="PS50240"/>
    </source>
</evidence>
<dbReference type="FunFam" id="2.40.10.10:FF:000054">
    <property type="entry name" value="Complement C1r subcomponent"/>
    <property type="match status" value="1"/>
</dbReference>
<dbReference type="SUPFAM" id="SSF50494">
    <property type="entry name" value="Trypsin-like serine proteases"/>
    <property type="match status" value="1"/>
</dbReference>
<dbReference type="InterPro" id="IPR009003">
    <property type="entry name" value="Peptidase_S1_PA"/>
</dbReference>
<dbReference type="PANTHER" id="PTHR24252">
    <property type="entry name" value="ACROSIN-RELATED"/>
    <property type="match status" value="1"/>
</dbReference>
<keyword evidence="5" id="KW-0325">Glycoprotein</keyword>
<dbReference type="InterPro" id="IPR003598">
    <property type="entry name" value="Ig_sub2"/>
</dbReference>
<evidence type="ECO:0000256" key="5">
    <source>
        <dbReference type="ARBA" id="ARBA00023180"/>
    </source>
</evidence>
<dbReference type="InterPro" id="IPR001254">
    <property type="entry name" value="Trypsin_dom"/>
</dbReference>